<evidence type="ECO:0000256" key="2">
    <source>
        <dbReference type="SAM" id="MobiDB-lite"/>
    </source>
</evidence>
<dbReference type="EMBL" id="JAPFFJ010000013">
    <property type="protein sequence ID" value="KAJ6414191.1"/>
    <property type="molecule type" value="Genomic_DNA"/>
</dbReference>
<protein>
    <submittedName>
        <fullName evidence="3">Uncharacterized protein</fullName>
    </submittedName>
</protein>
<dbReference type="AlphaFoldDB" id="A0AAD6P321"/>
<feature type="compositionally biased region" description="Basic and acidic residues" evidence="2">
    <location>
        <begin position="15"/>
        <end position="25"/>
    </location>
</feature>
<feature type="compositionally biased region" description="Polar residues" evidence="2">
    <location>
        <begin position="1"/>
        <end position="12"/>
    </location>
</feature>
<dbReference type="PANTHER" id="PTHR48145">
    <property type="entry name" value="NUCLEAR ENVELOPE-ASSOCIATED PROTEIN 1"/>
    <property type="match status" value="1"/>
</dbReference>
<dbReference type="Proteomes" id="UP001162972">
    <property type="component" value="Chromosome 5"/>
</dbReference>
<name>A0AAD6P321_9ROSI</name>
<reference evidence="3 4" key="1">
    <citation type="journal article" date="2023" name="Int. J. Mol. Sci.">
        <title>De Novo Assembly and Annotation of 11 Diverse Shrub Willow (Salix) Genomes Reveals Novel Gene Organization in Sex-Linked Regions.</title>
        <authorList>
            <person name="Hyden B."/>
            <person name="Feng K."/>
            <person name="Yates T.B."/>
            <person name="Jawdy S."/>
            <person name="Cereghino C."/>
            <person name="Smart L.B."/>
            <person name="Muchero W."/>
        </authorList>
    </citation>
    <scope>NUCLEOTIDE SEQUENCE [LARGE SCALE GENOMIC DNA]</scope>
    <source>
        <tissue evidence="3">Shoot tip</tissue>
    </source>
</reference>
<feature type="region of interest" description="Disordered" evidence="2">
    <location>
        <begin position="1"/>
        <end position="25"/>
    </location>
</feature>
<keyword evidence="4" id="KW-1185">Reference proteome</keyword>
<feature type="coiled-coil region" evidence="1">
    <location>
        <begin position="133"/>
        <end position="181"/>
    </location>
</feature>
<sequence length="293" mass="33623">MSVVERSSSTSAPVRETDPLLKDLNEKKQSFRKNVVSLAAELKEVRNRLASQEQSFAKETETRHDAENKARIMEEEISRLQERLEERNGQLQVSASTADKYLMELDGLRSQLAATQATAEASAASAQSAQLQCLALIKELDAKNSSLKEHEERVTRLGEQLDNLQKDLQARESSQKQLKDEVMRIEHDIMKAISQAGDSKDCELRKLLDEVSPKNFEKMNKLLVVKDEEITKLKDEIRVMSAHWKLKTKELESQLEKQRRADQELKKRVLKLEFCLQEARAQTRKLQRQMGHA</sequence>
<organism evidence="3 4">
    <name type="scientific">Salix udensis</name>
    <dbReference type="NCBI Taxonomy" id="889485"/>
    <lineage>
        <taxon>Eukaryota</taxon>
        <taxon>Viridiplantae</taxon>
        <taxon>Streptophyta</taxon>
        <taxon>Embryophyta</taxon>
        <taxon>Tracheophyta</taxon>
        <taxon>Spermatophyta</taxon>
        <taxon>Magnoliopsida</taxon>
        <taxon>eudicotyledons</taxon>
        <taxon>Gunneridae</taxon>
        <taxon>Pentapetalae</taxon>
        <taxon>rosids</taxon>
        <taxon>fabids</taxon>
        <taxon>Malpighiales</taxon>
        <taxon>Salicaceae</taxon>
        <taxon>Saliceae</taxon>
        <taxon>Salix</taxon>
    </lineage>
</organism>
<dbReference type="InterPro" id="IPR049932">
    <property type="entry name" value="NEAP1-4"/>
</dbReference>
<gene>
    <name evidence="3" type="ORF">OIU84_006922</name>
</gene>
<proteinExistence type="predicted"/>
<evidence type="ECO:0000313" key="4">
    <source>
        <dbReference type="Proteomes" id="UP001162972"/>
    </source>
</evidence>
<evidence type="ECO:0000256" key="1">
    <source>
        <dbReference type="SAM" id="Coils"/>
    </source>
</evidence>
<comment type="caution">
    <text evidence="3">The sequence shown here is derived from an EMBL/GenBank/DDBJ whole genome shotgun (WGS) entry which is preliminary data.</text>
</comment>
<keyword evidence="1" id="KW-0175">Coiled coil</keyword>
<accession>A0AAD6P321</accession>
<dbReference type="PANTHER" id="PTHR48145:SF5">
    <property type="entry name" value="NUCLEAR ENVELOPE-ASSOCIATED PROTEIN 2"/>
    <property type="match status" value="1"/>
</dbReference>
<evidence type="ECO:0000313" key="3">
    <source>
        <dbReference type="EMBL" id="KAJ6414191.1"/>
    </source>
</evidence>